<protein>
    <submittedName>
        <fullName evidence="2">Uncharacterized protein</fullName>
    </submittedName>
</protein>
<reference evidence="2 3" key="1">
    <citation type="submission" date="2020-09" db="EMBL/GenBank/DDBJ databases">
        <title>De no assembly of potato wild relative species, Solanum commersonii.</title>
        <authorList>
            <person name="Cho K."/>
        </authorList>
    </citation>
    <scope>NUCLEOTIDE SEQUENCE [LARGE SCALE GENOMIC DNA]</scope>
    <source>
        <strain evidence="2">LZ3.2</strain>
        <tissue evidence="2">Leaf</tissue>
    </source>
</reference>
<keyword evidence="3" id="KW-1185">Reference proteome</keyword>
<gene>
    <name evidence="2" type="ORF">H5410_036133</name>
</gene>
<accession>A0A9J5Y3W5</accession>
<proteinExistence type="predicted"/>
<evidence type="ECO:0000256" key="1">
    <source>
        <dbReference type="SAM" id="MobiDB-lite"/>
    </source>
</evidence>
<sequence>MRKAHVQNSPLYVGGCVEKPPTFQENDDEEIWEKARHQKVLNPVECSSVLSPEGEGQVCDENKHLVRRQEVPRSNTLSPNASKRENAESKSRKAMN</sequence>
<evidence type="ECO:0000313" key="3">
    <source>
        <dbReference type="Proteomes" id="UP000824120"/>
    </source>
</evidence>
<feature type="compositionally biased region" description="Basic and acidic residues" evidence="1">
    <location>
        <begin position="82"/>
        <end position="96"/>
    </location>
</feature>
<dbReference type="EMBL" id="JACXVP010000007">
    <property type="protein sequence ID" value="KAG5594901.1"/>
    <property type="molecule type" value="Genomic_DNA"/>
</dbReference>
<dbReference type="AlphaFoldDB" id="A0A9J5Y3W5"/>
<feature type="compositionally biased region" description="Basic and acidic residues" evidence="1">
    <location>
        <begin position="60"/>
        <end position="71"/>
    </location>
</feature>
<organism evidence="2 3">
    <name type="scientific">Solanum commersonii</name>
    <name type="common">Commerson's wild potato</name>
    <name type="synonym">Commerson's nightshade</name>
    <dbReference type="NCBI Taxonomy" id="4109"/>
    <lineage>
        <taxon>Eukaryota</taxon>
        <taxon>Viridiplantae</taxon>
        <taxon>Streptophyta</taxon>
        <taxon>Embryophyta</taxon>
        <taxon>Tracheophyta</taxon>
        <taxon>Spermatophyta</taxon>
        <taxon>Magnoliopsida</taxon>
        <taxon>eudicotyledons</taxon>
        <taxon>Gunneridae</taxon>
        <taxon>Pentapetalae</taxon>
        <taxon>asterids</taxon>
        <taxon>lamiids</taxon>
        <taxon>Solanales</taxon>
        <taxon>Solanaceae</taxon>
        <taxon>Solanoideae</taxon>
        <taxon>Solaneae</taxon>
        <taxon>Solanum</taxon>
    </lineage>
</organism>
<feature type="compositionally biased region" description="Polar residues" evidence="1">
    <location>
        <begin position="72"/>
        <end position="81"/>
    </location>
</feature>
<comment type="caution">
    <text evidence="2">The sequence shown here is derived from an EMBL/GenBank/DDBJ whole genome shotgun (WGS) entry which is preliminary data.</text>
</comment>
<evidence type="ECO:0000313" key="2">
    <source>
        <dbReference type="EMBL" id="KAG5594901.1"/>
    </source>
</evidence>
<feature type="region of interest" description="Disordered" evidence="1">
    <location>
        <begin position="49"/>
        <end position="96"/>
    </location>
</feature>
<name>A0A9J5Y3W5_SOLCO</name>
<dbReference type="Proteomes" id="UP000824120">
    <property type="component" value="Chromosome 7"/>
</dbReference>